<dbReference type="NCBIfam" id="NF003950">
    <property type="entry name" value="PRK05450.1-3"/>
    <property type="match status" value="1"/>
</dbReference>
<evidence type="ECO:0000256" key="2">
    <source>
        <dbReference type="ARBA" id="ARBA00022679"/>
    </source>
</evidence>
<comment type="catalytic activity">
    <reaction evidence="5">
        <text>3-deoxy-alpha-D-manno-oct-2-ulosonate + CTP = CMP-3-deoxy-beta-D-manno-octulosonate + diphosphate</text>
        <dbReference type="Rhea" id="RHEA:23448"/>
        <dbReference type="ChEBI" id="CHEBI:33019"/>
        <dbReference type="ChEBI" id="CHEBI:37563"/>
        <dbReference type="ChEBI" id="CHEBI:85986"/>
        <dbReference type="ChEBI" id="CHEBI:85987"/>
        <dbReference type="EC" id="2.7.7.38"/>
    </reaction>
</comment>
<evidence type="ECO:0000256" key="1">
    <source>
        <dbReference type="ARBA" id="ARBA00004370"/>
    </source>
</evidence>
<dbReference type="UniPathway" id="UPA00358">
    <property type="reaction ID" value="UER00476"/>
</dbReference>
<dbReference type="Pfam" id="PF02348">
    <property type="entry name" value="CTP_transf_3"/>
    <property type="match status" value="1"/>
</dbReference>
<evidence type="ECO:0000256" key="4">
    <source>
        <dbReference type="ARBA" id="ARBA00022985"/>
    </source>
</evidence>
<dbReference type="HAMAP" id="MF_00057">
    <property type="entry name" value="KdsB"/>
    <property type="match status" value="1"/>
</dbReference>
<dbReference type="KEGG" id="sehc:A35E_00117"/>
<dbReference type="InterPro" id="IPR029044">
    <property type="entry name" value="Nucleotide-diphossugar_trans"/>
</dbReference>
<comment type="similarity">
    <text evidence="5">Belongs to the KdsB family.</text>
</comment>
<sequence precursor="true">MNFIAIIPSRFAACRFPGKPLADINGKPMVVRVMEQAQASGADRVIVATDHQSIAETVERAGGEVCLTRLDHQSGTERIYEVVERYHFSNDQIIVNVQGDEPFIIPKIIHQIARDVDRNKADMVTLASPITTKEEAYNPNVVKVVINSKNHALYFSRAYIPWRRERFYPEREHFSYNLLRHIGLYGYRAAFLRQYISWSTSPLENIELLEQLRVLWHGEKIYVTVINNIPNSNIDTPEDLEKFSCYDQNVGVALP</sequence>
<dbReference type="EMBL" id="CP003547">
    <property type="protein sequence ID" value="AFP85433.1"/>
    <property type="molecule type" value="Genomic_DNA"/>
</dbReference>
<dbReference type="SUPFAM" id="SSF53448">
    <property type="entry name" value="Nucleotide-diphospho-sugar transferases"/>
    <property type="match status" value="1"/>
</dbReference>
<evidence type="ECO:0000313" key="7">
    <source>
        <dbReference type="Proteomes" id="UP000003937"/>
    </source>
</evidence>
<dbReference type="HOGENOM" id="CLU_065038_1_0_6"/>
<keyword evidence="7" id="KW-1185">Reference proteome</keyword>
<organism evidence="6 7">
    <name type="scientific">secondary endosymbiont of Heteropsylla cubana</name>
    <dbReference type="NCBI Taxonomy" id="134287"/>
    <lineage>
        <taxon>Bacteria</taxon>
        <taxon>Pseudomonadati</taxon>
        <taxon>Pseudomonadota</taxon>
        <taxon>Gammaproteobacteria</taxon>
        <taxon>Enterobacterales</taxon>
        <taxon>Enterobacteriaceae</taxon>
        <taxon>aphid secondary symbionts</taxon>
    </lineage>
</organism>
<dbReference type="OrthoDB" id="9815559at2"/>
<dbReference type="NCBIfam" id="TIGR00466">
    <property type="entry name" value="kdsB"/>
    <property type="match status" value="1"/>
</dbReference>
<dbReference type="InterPro" id="IPR004528">
    <property type="entry name" value="KdsB"/>
</dbReference>
<reference evidence="6 7" key="1">
    <citation type="journal article" date="2012" name="Mol. Biol. Evol.">
        <title>Genome reduction and co-evolution between the primary and secondary bacterial symbionts of psyllids.</title>
        <authorList>
            <person name="Sloan D.B."/>
            <person name="Moran N.A."/>
        </authorList>
    </citation>
    <scope>NUCLEOTIDE SEQUENCE [LARGE SCALE GENOMIC DNA]</scope>
    <source>
        <strain evidence="6">Hcub_S</strain>
    </source>
</reference>
<name>J3YSX3_9ENTR</name>
<comment type="function">
    <text evidence="5">Activates KDO (a required 8-carbon sugar) for incorporation into bacterial lipopolysaccharide in Gram-negative bacteria.</text>
</comment>
<dbReference type="NCBIfam" id="NF003952">
    <property type="entry name" value="PRK05450.1-5"/>
    <property type="match status" value="1"/>
</dbReference>
<dbReference type="Proteomes" id="UP000003937">
    <property type="component" value="Chromosome"/>
</dbReference>
<evidence type="ECO:0000256" key="5">
    <source>
        <dbReference type="HAMAP-Rule" id="MF_00057"/>
    </source>
</evidence>
<dbReference type="EC" id="2.7.7.38" evidence="5"/>
<proteinExistence type="inferred from homology"/>
<dbReference type="GO" id="GO:0016020">
    <property type="term" value="C:membrane"/>
    <property type="evidence" value="ECO:0007669"/>
    <property type="project" value="UniProtKB-SubCell"/>
</dbReference>
<dbReference type="STRING" id="134287.A35E_00117"/>
<dbReference type="GO" id="GO:0033468">
    <property type="term" value="P:CMP-keto-3-deoxy-D-manno-octulosonic acid biosynthetic process"/>
    <property type="evidence" value="ECO:0007669"/>
    <property type="project" value="UniProtKB-UniRule"/>
</dbReference>
<protein>
    <recommendedName>
        <fullName evidence="5">3-deoxy-manno-octulosonate cytidylyltransferase</fullName>
        <ecNumber evidence="5">2.7.7.38</ecNumber>
    </recommendedName>
    <alternativeName>
        <fullName evidence="5">CMP-2-keto-3-deoxyoctulosonic acid synthase</fullName>
        <shortName evidence="5">CKS</shortName>
        <shortName evidence="5">CMP-KDO synthase</shortName>
    </alternativeName>
</protein>
<gene>
    <name evidence="5" type="primary">kdsB</name>
    <name evidence="6" type="ORF">A35E_00117</name>
</gene>
<dbReference type="AlphaFoldDB" id="J3YSX3"/>
<dbReference type="PATRIC" id="fig|134287.3.peg.109"/>
<comment type="subcellular location">
    <subcellularLocation>
        <location evidence="5">Cytoplasm</location>
    </subcellularLocation>
    <subcellularLocation>
        <location evidence="1">Membrane</location>
    </subcellularLocation>
</comment>
<dbReference type="GO" id="GO:0009103">
    <property type="term" value="P:lipopolysaccharide biosynthetic process"/>
    <property type="evidence" value="ECO:0007669"/>
    <property type="project" value="UniProtKB-UniRule"/>
</dbReference>
<keyword evidence="4 5" id="KW-0448">Lipopolysaccharide biosynthesis</keyword>
<dbReference type="NCBIfam" id="NF009905">
    <property type="entry name" value="PRK13368.1"/>
    <property type="match status" value="1"/>
</dbReference>
<keyword evidence="2 5" id="KW-0808">Transferase</keyword>
<evidence type="ECO:0000256" key="3">
    <source>
        <dbReference type="ARBA" id="ARBA00022695"/>
    </source>
</evidence>
<dbReference type="FunFam" id="3.90.550.10:FF:000011">
    <property type="entry name" value="3-deoxy-manno-octulosonate cytidylyltransferase"/>
    <property type="match status" value="1"/>
</dbReference>
<dbReference type="RefSeq" id="WP_014888730.1">
    <property type="nucleotide sequence ID" value="NC_018420.1"/>
</dbReference>
<keyword evidence="5" id="KW-0963">Cytoplasm</keyword>
<dbReference type="InterPro" id="IPR003329">
    <property type="entry name" value="Cytidylyl_trans"/>
</dbReference>
<dbReference type="Gene3D" id="3.90.550.10">
    <property type="entry name" value="Spore Coat Polysaccharide Biosynthesis Protein SpsA, Chain A"/>
    <property type="match status" value="1"/>
</dbReference>
<dbReference type="GO" id="GO:0008690">
    <property type="term" value="F:3-deoxy-manno-octulosonate cytidylyltransferase activity"/>
    <property type="evidence" value="ECO:0007669"/>
    <property type="project" value="UniProtKB-UniRule"/>
</dbReference>
<comment type="pathway">
    <text evidence="5">Nucleotide-sugar biosynthesis; CMP-3-deoxy-D-manno-octulosonate biosynthesis; CMP-3-deoxy-D-manno-octulosonate from 3-deoxy-D-manno-octulosonate and CTP: step 1/1.</text>
</comment>
<dbReference type="PANTHER" id="PTHR42866">
    <property type="entry name" value="3-DEOXY-MANNO-OCTULOSONATE CYTIDYLYLTRANSFERASE"/>
    <property type="match status" value="1"/>
</dbReference>
<dbReference type="CDD" id="cd02517">
    <property type="entry name" value="CMP-KDO-Synthetase"/>
    <property type="match status" value="1"/>
</dbReference>
<dbReference type="GO" id="GO:0005829">
    <property type="term" value="C:cytosol"/>
    <property type="evidence" value="ECO:0007669"/>
    <property type="project" value="TreeGrafter"/>
</dbReference>
<keyword evidence="3 5" id="KW-0548">Nucleotidyltransferase</keyword>
<accession>J3YSX3</accession>
<dbReference type="PANTHER" id="PTHR42866:SF2">
    <property type="entry name" value="3-DEOXY-MANNO-OCTULOSONATE CYTIDYLYLTRANSFERASE, MITOCHONDRIAL"/>
    <property type="match status" value="1"/>
</dbReference>
<evidence type="ECO:0000313" key="6">
    <source>
        <dbReference type="EMBL" id="AFP85433.1"/>
    </source>
</evidence>